<dbReference type="AlphaFoldDB" id="A0A7D4QB83"/>
<feature type="transmembrane region" description="Helical" evidence="1">
    <location>
        <begin position="117"/>
        <end position="139"/>
    </location>
</feature>
<evidence type="ECO:0000256" key="1">
    <source>
        <dbReference type="SAM" id="Phobius"/>
    </source>
</evidence>
<dbReference type="EMBL" id="CP054139">
    <property type="protein sequence ID" value="QKJ31445.1"/>
    <property type="molecule type" value="Genomic_DNA"/>
</dbReference>
<keyword evidence="1" id="KW-1133">Transmembrane helix</keyword>
<organism evidence="2 3">
    <name type="scientific">Mucilaginibacter mali</name>
    <dbReference type="NCBI Taxonomy" id="2740462"/>
    <lineage>
        <taxon>Bacteria</taxon>
        <taxon>Pseudomonadati</taxon>
        <taxon>Bacteroidota</taxon>
        <taxon>Sphingobacteriia</taxon>
        <taxon>Sphingobacteriales</taxon>
        <taxon>Sphingobacteriaceae</taxon>
        <taxon>Mucilaginibacter</taxon>
    </lineage>
</organism>
<sequence>MILRTEEITWVSDKLNTYDIKYQEVYDELKDHLLTAVENMRAAGDDRHIEILFNEVVKKQFPGYWPFEDIVKQYQTAYRNRIRKTMWANCRHYFNWQTVPLMLLLMVVSFYLPNVKAVKGCMMVLLLLVSIVPVVYVYIKGRHIRTDKGKHSLTKGYMITVSNLMLAVFNLLVNSINLLAPESALSPRYYLPTVCMFLLIISFIYGLSCIRVSNREFKIA</sequence>
<feature type="transmembrane region" description="Helical" evidence="1">
    <location>
        <begin position="189"/>
        <end position="210"/>
    </location>
</feature>
<feature type="transmembrane region" description="Helical" evidence="1">
    <location>
        <begin position="159"/>
        <end position="177"/>
    </location>
</feature>
<protein>
    <submittedName>
        <fullName evidence="2">Uncharacterized protein</fullName>
    </submittedName>
</protein>
<dbReference type="KEGG" id="mmab:HQ865_17285"/>
<keyword evidence="1" id="KW-0812">Transmembrane</keyword>
<dbReference type="RefSeq" id="WP_173416105.1">
    <property type="nucleotide sequence ID" value="NZ_CP054139.1"/>
</dbReference>
<keyword evidence="1" id="KW-0472">Membrane</keyword>
<dbReference type="Proteomes" id="UP000505355">
    <property type="component" value="Chromosome"/>
</dbReference>
<feature type="transmembrane region" description="Helical" evidence="1">
    <location>
        <begin position="93"/>
        <end position="111"/>
    </location>
</feature>
<proteinExistence type="predicted"/>
<evidence type="ECO:0000313" key="2">
    <source>
        <dbReference type="EMBL" id="QKJ31445.1"/>
    </source>
</evidence>
<evidence type="ECO:0000313" key="3">
    <source>
        <dbReference type="Proteomes" id="UP000505355"/>
    </source>
</evidence>
<name>A0A7D4QB83_9SPHI</name>
<reference evidence="2 3" key="1">
    <citation type="submission" date="2020-05" db="EMBL/GenBank/DDBJ databases">
        <title>Mucilaginibacter mali sp. nov.</title>
        <authorList>
            <person name="Kim H.S."/>
            <person name="Lee K.C."/>
            <person name="Suh M.K."/>
            <person name="Kim J.-S."/>
            <person name="Han K.-I."/>
            <person name="Eom M.K."/>
            <person name="Shin Y.K."/>
            <person name="Lee J.-S."/>
        </authorList>
    </citation>
    <scope>NUCLEOTIDE SEQUENCE [LARGE SCALE GENOMIC DNA]</scope>
    <source>
        <strain evidence="2 3">G2-14</strain>
    </source>
</reference>
<keyword evidence="3" id="KW-1185">Reference proteome</keyword>
<gene>
    <name evidence="2" type="ORF">HQ865_17285</name>
</gene>
<accession>A0A7D4QB83</accession>